<sequence>MSAKEKEIVQQMVSAGLHLGHRRRNPKMIPYIYSEKDGLQIINLLQTYLYLKKASLFLYKMSRRGKSILFVGTTKYISKCIKQIADECNSWYINNRWLGGLLTNWKTMNKSKAQTKLRMRTIIKRTQTKKELAQIERHNKRFYKCFGGIQTMTKPPDIVIIVGQKKEMNAVRECQKLEIKCLTILDANCDPNLTDVFIPANDDSLTSINFILKKLSRAIQKGRIERKL</sequence>
<dbReference type="InterPro" id="IPR023591">
    <property type="entry name" value="Ribosomal_uS2_flav_dom_sf"/>
</dbReference>
<keyword evidence="5" id="KW-0150">Chloroplast</keyword>
<name>A0A386B1K0_9CHLO</name>
<dbReference type="EMBL" id="MH591111">
    <property type="protein sequence ID" value="AYC65570.1"/>
    <property type="molecule type" value="Genomic_DNA"/>
</dbReference>
<dbReference type="NCBIfam" id="TIGR01011">
    <property type="entry name" value="rpsB_bact"/>
    <property type="match status" value="1"/>
</dbReference>
<dbReference type="InterPro" id="IPR001865">
    <property type="entry name" value="Ribosomal_uS2"/>
</dbReference>
<comment type="subcellular location">
    <subcellularLocation>
        <location evidence="4">Plastid</location>
        <location evidence="4">Chloroplast</location>
    </subcellularLocation>
</comment>
<dbReference type="AlphaFoldDB" id="A0A386B1K0"/>
<dbReference type="HAMAP" id="MF_00291_B">
    <property type="entry name" value="Ribosomal_uS2_B"/>
    <property type="match status" value="1"/>
</dbReference>
<accession>A0A386B1K0</accession>
<proteinExistence type="inferred from homology"/>
<evidence type="ECO:0000256" key="2">
    <source>
        <dbReference type="ARBA" id="ARBA00022980"/>
    </source>
</evidence>
<evidence type="ECO:0000256" key="1">
    <source>
        <dbReference type="ARBA" id="ARBA00006242"/>
    </source>
</evidence>
<dbReference type="InterPro" id="IPR005706">
    <property type="entry name" value="Ribosomal_uS2_bac/mit/plastid"/>
</dbReference>
<dbReference type="PANTHER" id="PTHR12534">
    <property type="entry name" value="30S RIBOSOMAL PROTEIN S2 PROKARYOTIC AND ORGANELLAR"/>
    <property type="match status" value="1"/>
</dbReference>
<dbReference type="SUPFAM" id="SSF52313">
    <property type="entry name" value="Ribosomal protein S2"/>
    <property type="match status" value="1"/>
</dbReference>
<dbReference type="PANTHER" id="PTHR12534:SF0">
    <property type="entry name" value="SMALL RIBOSOMAL SUBUNIT PROTEIN US2M"/>
    <property type="match status" value="1"/>
</dbReference>
<reference evidence="5" key="2">
    <citation type="journal article" date="2019" name="Mol. Phylogenet. Evol.">
        <title>Reassessment of the classification of bryopsidales (chlorophyta) based on chloroplast phylogenomic analyses.</title>
        <authorList>
            <person name="Cremen M.C."/>
            <person name="Leliaert F."/>
            <person name="West J."/>
            <person name="Lam D.W."/>
            <person name="Shimada S."/>
            <person name="Lopez-Bautista J.M."/>
            <person name="Verbruggen H."/>
        </authorList>
    </citation>
    <scope>NUCLEOTIDE SEQUENCE</scope>
</reference>
<dbReference type="GO" id="GO:0005763">
    <property type="term" value="C:mitochondrial small ribosomal subunit"/>
    <property type="evidence" value="ECO:0007669"/>
    <property type="project" value="TreeGrafter"/>
</dbReference>
<dbReference type="Pfam" id="PF00318">
    <property type="entry name" value="Ribosomal_S2"/>
    <property type="match status" value="1"/>
</dbReference>
<dbReference type="GeneID" id="38279582"/>
<keyword evidence="2 4" id="KW-0689">Ribosomal protein</keyword>
<evidence type="ECO:0000256" key="3">
    <source>
        <dbReference type="ARBA" id="ARBA00023274"/>
    </source>
</evidence>
<organism evidence="5">
    <name type="scientific">Glaukea argentea</name>
    <dbReference type="NCBI Taxonomy" id="2894057"/>
    <lineage>
        <taxon>Eukaryota</taxon>
        <taxon>Viridiplantae</taxon>
        <taxon>Chlorophyta</taxon>
        <taxon>core chlorophytes</taxon>
        <taxon>Ulvophyceae</taxon>
        <taxon>TCBD clade</taxon>
        <taxon>Bryopsidales</taxon>
        <taxon>Halimedineae</taxon>
        <taxon>Halimedaceae</taxon>
        <taxon>Udoteae</taxon>
        <taxon>Glaukea</taxon>
    </lineage>
</organism>
<dbReference type="Gene3D" id="1.10.287.610">
    <property type="entry name" value="Helix hairpin bin"/>
    <property type="match status" value="1"/>
</dbReference>
<keyword evidence="3 4" id="KW-0687">Ribonucleoprotein</keyword>
<gene>
    <name evidence="4 5" type="primary">rps2</name>
</gene>
<geneLocation type="chloroplast" evidence="5"/>
<reference evidence="5" key="1">
    <citation type="submission" date="2018-07" db="EMBL/GenBank/DDBJ databases">
        <authorList>
            <person name="Quirk P.G."/>
            <person name="Krulwich T.A."/>
        </authorList>
    </citation>
    <scope>NUCLEOTIDE SEQUENCE</scope>
</reference>
<dbReference type="PRINTS" id="PR00395">
    <property type="entry name" value="RIBOSOMALS2"/>
</dbReference>
<dbReference type="RefSeq" id="YP_009519527.1">
    <property type="nucleotide sequence ID" value="NC_039527.1"/>
</dbReference>
<protein>
    <recommendedName>
        <fullName evidence="4">Small ribosomal subunit protein uS2c</fullName>
    </recommendedName>
</protein>
<keyword evidence="5" id="KW-0934">Plastid</keyword>
<dbReference type="PROSITE" id="PS00962">
    <property type="entry name" value="RIBOSOMAL_S2_1"/>
    <property type="match status" value="1"/>
</dbReference>
<comment type="similarity">
    <text evidence="1 4">Belongs to the universal ribosomal protein uS2 family.</text>
</comment>
<evidence type="ECO:0000256" key="4">
    <source>
        <dbReference type="HAMAP-Rule" id="MF_00291"/>
    </source>
</evidence>
<dbReference type="CDD" id="cd01425">
    <property type="entry name" value="RPS2"/>
    <property type="match status" value="1"/>
</dbReference>
<evidence type="ECO:0000313" key="5">
    <source>
        <dbReference type="EMBL" id="AYC65570.1"/>
    </source>
</evidence>
<dbReference type="InterPro" id="IPR018130">
    <property type="entry name" value="Ribosomal_uS2_CS"/>
</dbReference>
<dbReference type="Gene3D" id="3.40.50.10490">
    <property type="entry name" value="Glucose-6-phosphate isomerase like protein, domain 1"/>
    <property type="match status" value="1"/>
</dbReference>
<dbReference type="GO" id="GO:0009507">
    <property type="term" value="C:chloroplast"/>
    <property type="evidence" value="ECO:0007669"/>
    <property type="project" value="UniProtKB-SubCell"/>
</dbReference>
<dbReference type="GO" id="GO:0006412">
    <property type="term" value="P:translation"/>
    <property type="evidence" value="ECO:0007669"/>
    <property type="project" value="UniProtKB-UniRule"/>
</dbReference>
<dbReference type="GO" id="GO:0003735">
    <property type="term" value="F:structural constituent of ribosome"/>
    <property type="evidence" value="ECO:0007669"/>
    <property type="project" value="InterPro"/>
</dbReference>